<dbReference type="AlphaFoldDB" id="A0AAE0GBV6"/>
<dbReference type="Proteomes" id="UP001190700">
    <property type="component" value="Unassembled WGS sequence"/>
</dbReference>
<accession>A0AAE0GBV6</accession>
<evidence type="ECO:0000313" key="2">
    <source>
        <dbReference type="Proteomes" id="UP001190700"/>
    </source>
</evidence>
<organism evidence="1 2">
    <name type="scientific">Cymbomonas tetramitiformis</name>
    <dbReference type="NCBI Taxonomy" id="36881"/>
    <lineage>
        <taxon>Eukaryota</taxon>
        <taxon>Viridiplantae</taxon>
        <taxon>Chlorophyta</taxon>
        <taxon>Pyramimonadophyceae</taxon>
        <taxon>Pyramimonadales</taxon>
        <taxon>Pyramimonadaceae</taxon>
        <taxon>Cymbomonas</taxon>
    </lineage>
</organism>
<proteinExistence type="predicted"/>
<evidence type="ECO:0000313" key="1">
    <source>
        <dbReference type="EMBL" id="KAK3275272.1"/>
    </source>
</evidence>
<keyword evidence="2" id="KW-1185">Reference proteome</keyword>
<gene>
    <name evidence="1" type="ORF">CYMTET_16587</name>
</gene>
<comment type="caution">
    <text evidence="1">The sequence shown here is derived from an EMBL/GenBank/DDBJ whole genome shotgun (WGS) entry which is preliminary data.</text>
</comment>
<sequence length="435" mass="47250">MHRVGLNPRLSHTLIAACKPYCVEVISGRVAPVTAPLGGTHTKRQLLEAVVDDDDDANANDRVLRFEDGASMTVGEWRAIDLRRRPLESESIDDGARRRILFELSATEAPPADLSEVFNGSRNDCVRLLPRVHCPLGHYEELSSIYFGHDVDPDPLIAQFDACLVAIAASPSRALDDRQANRQQLIAAFEKQLEDAQSTLVALKSTMGENHGSLSGFPADHRTRTPADGGAPHFVSCGFVPECARCPPGHWHDSANRQTDDIAWCGTCEIQDAGDANALVSAFQTAFDDEDDFVLNMSNLWSAVTKSPLLSPTTSTSFGGIRAQPAGIGTWLTDAAVLALFVCLSMCIMCTAVGSALCGEMAPQSAVSDDCLYYQNGTVVFVNTAFLDSYFYNNYNLDPGVINSDTARIFTLPDSIDNTNYYNSELCCSDHLQRG</sequence>
<name>A0AAE0GBV6_9CHLO</name>
<reference evidence="1 2" key="1">
    <citation type="journal article" date="2015" name="Genome Biol. Evol.">
        <title>Comparative Genomics of a Bacterivorous Green Alga Reveals Evolutionary Causalities and Consequences of Phago-Mixotrophic Mode of Nutrition.</title>
        <authorList>
            <person name="Burns J.A."/>
            <person name="Paasch A."/>
            <person name="Narechania A."/>
            <person name="Kim E."/>
        </authorList>
    </citation>
    <scope>NUCLEOTIDE SEQUENCE [LARGE SCALE GENOMIC DNA]</scope>
    <source>
        <strain evidence="1 2">PLY_AMNH</strain>
    </source>
</reference>
<protein>
    <submittedName>
        <fullName evidence="1">Uncharacterized protein</fullName>
    </submittedName>
</protein>
<dbReference type="EMBL" id="LGRX02007321">
    <property type="protein sequence ID" value="KAK3275272.1"/>
    <property type="molecule type" value="Genomic_DNA"/>
</dbReference>